<evidence type="ECO:0000313" key="2">
    <source>
        <dbReference type="Proteomes" id="UP000523087"/>
    </source>
</evidence>
<reference evidence="1 2" key="1">
    <citation type="submission" date="2020-07" db="EMBL/GenBank/DDBJ databases">
        <title>Genomic Encyclopedia of Type Strains, Phase IV (KMG-IV): sequencing the most valuable type-strain genomes for metagenomic binning, comparative biology and taxonomic classification.</title>
        <authorList>
            <person name="Goeker M."/>
        </authorList>
    </citation>
    <scope>NUCLEOTIDE SEQUENCE [LARGE SCALE GENOMIC DNA]</scope>
    <source>
        <strain evidence="1 2">DSM 15730</strain>
    </source>
</reference>
<keyword evidence="2" id="KW-1185">Reference proteome</keyword>
<comment type="caution">
    <text evidence="1">The sequence shown here is derived from an EMBL/GenBank/DDBJ whole genome shotgun (WGS) entry which is preliminary data.</text>
</comment>
<dbReference type="RefSeq" id="WP_181555651.1">
    <property type="nucleotide sequence ID" value="NZ_JACDUT010000004.1"/>
</dbReference>
<protein>
    <submittedName>
        <fullName evidence="1">Uncharacterized protein</fullName>
    </submittedName>
</protein>
<accession>A0A7W0BYP6</accession>
<sequence>MMIGTLKQILQATSVSQRLGEKLMARLPEERWKQQLASYLQYEQKQYELWQYIYFLIAGRYGEKSVDDEVMDGSVDDLVNAALGNEIKKAMLCYELRAALSGAPQQAADRALERALEYGKLFVMMMQTRLTDQIQR</sequence>
<dbReference type="Proteomes" id="UP000523087">
    <property type="component" value="Unassembled WGS sequence"/>
</dbReference>
<proteinExistence type="predicted"/>
<evidence type="ECO:0000313" key="1">
    <source>
        <dbReference type="EMBL" id="MBA2874780.1"/>
    </source>
</evidence>
<organism evidence="1 2">
    <name type="scientific">Thermaerobacillus caldiproteolyticus</name>
    <dbReference type="NCBI Taxonomy" id="247480"/>
    <lineage>
        <taxon>Bacteria</taxon>
        <taxon>Bacillati</taxon>
        <taxon>Bacillota</taxon>
        <taxon>Bacilli</taxon>
        <taxon>Bacillales</taxon>
        <taxon>Anoxybacillaceae</taxon>
        <taxon>Thermaerobacillus</taxon>
    </lineage>
</organism>
<dbReference type="AlphaFoldDB" id="A0A7W0BYP6"/>
<name>A0A7W0BYP6_9BACL</name>
<dbReference type="EMBL" id="JACDUT010000004">
    <property type="protein sequence ID" value="MBA2874780.1"/>
    <property type="molecule type" value="Genomic_DNA"/>
</dbReference>
<gene>
    <name evidence="1" type="ORF">HNR31_001551</name>
</gene>